<keyword evidence="3" id="KW-1185">Reference proteome</keyword>
<feature type="region of interest" description="Disordered" evidence="1">
    <location>
        <begin position="1"/>
        <end position="36"/>
    </location>
</feature>
<proteinExistence type="predicted"/>
<name>A0A146GES6_TERSA</name>
<dbReference type="EMBL" id="BDCO01000003">
    <property type="protein sequence ID" value="GAT35622.1"/>
    <property type="molecule type" value="Genomic_DNA"/>
</dbReference>
<dbReference type="InParanoid" id="A0A146GES6"/>
<organism evidence="2 3">
    <name type="scientific">Terrimicrobium sacchariphilum</name>
    <dbReference type="NCBI Taxonomy" id="690879"/>
    <lineage>
        <taxon>Bacteria</taxon>
        <taxon>Pseudomonadati</taxon>
        <taxon>Verrucomicrobiota</taxon>
        <taxon>Terrimicrobiia</taxon>
        <taxon>Terrimicrobiales</taxon>
        <taxon>Terrimicrobiaceae</taxon>
        <taxon>Terrimicrobium</taxon>
    </lineage>
</organism>
<comment type="caution">
    <text evidence="2">The sequence shown here is derived from an EMBL/GenBank/DDBJ whole genome shotgun (WGS) entry which is preliminary data.</text>
</comment>
<evidence type="ECO:0000256" key="1">
    <source>
        <dbReference type="SAM" id="MobiDB-lite"/>
    </source>
</evidence>
<gene>
    <name evidence="2" type="ORF">TSACC_3693</name>
</gene>
<dbReference type="RefSeq" id="WP_075081419.1">
    <property type="nucleotide sequence ID" value="NZ_BDCO01000003.1"/>
</dbReference>
<dbReference type="STRING" id="690879.TSACC_3693"/>
<dbReference type="AlphaFoldDB" id="A0A146GES6"/>
<accession>A0A146GES6</accession>
<evidence type="ECO:0000313" key="2">
    <source>
        <dbReference type="EMBL" id="GAT35622.1"/>
    </source>
</evidence>
<sequence length="538" mass="58517">MARVPIAEIPNAPQAGGNPVTSRGPGAAPDITSSAGSLIQSTINPQAFSGTAQAMASVGAAVAGAGGKVAGVLNDWAERRQKAQDLTIDAQIDAEWYNLTADVTKQTANLPGDQWEPTFTKAFQERQKNFSALLDTASPEARAKFEADMVRREAATRNQFAVDGSKRAFSDGREAILSAARRDFVSGNYESGFGRLGKAKDAGFITDTEFQNEQFSAEQQARDSRLYQWLNIDPKGFAEYTARVAKEGKPDGDIQTPEQARLWASRAKSQWEGVQVDTRKGLHDAILAGEITSEADLRKRAAGNLGETEIKSLTKAMFTEIQYDSETATKLNTDIENADFSTPKGADELNSLQTRIETTIPKRLQGAFSSRLFQNWNASRDGKTKTPEQKYSASLMSFIDKLADDGVLGDTGKDKKGKVVDKAKNAALWTDAETYKEQMRAWLRDNPRANPDEAQKQLNSIMGARLKDGAAARVKSAWTGSLLNTLGDWASSAANGMSESRFRSNPPPTLEDLKKQADSVLQLPEPDPTNADPDQLIK</sequence>
<dbReference type="Proteomes" id="UP000076023">
    <property type="component" value="Unassembled WGS sequence"/>
</dbReference>
<protein>
    <submittedName>
        <fullName evidence="2">Uncharacterized protein</fullName>
    </submittedName>
</protein>
<reference evidence="3" key="1">
    <citation type="journal article" date="2017" name="Genome Announc.">
        <title>Draft Genome Sequence of Terrimicrobium sacchariphilum NM-5T, a Facultative Anaerobic Soil Bacterium of the Class Spartobacteria.</title>
        <authorList>
            <person name="Qiu Y.L."/>
            <person name="Tourlousse D.M."/>
            <person name="Matsuura N."/>
            <person name="Ohashi A."/>
            <person name="Sekiguchi Y."/>
        </authorList>
    </citation>
    <scope>NUCLEOTIDE SEQUENCE [LARGE SCALE GENOMIC DNA]</scope>
    <source>
        <strain evidence="3">NM-5</strain>
    </source>
</reference>
<evidence type="ECO:0000313" key="3">
    <source>
        <dbReference type="Proteomes" id="UP000076023"/>
    </source>
</evidence>
<feature type="region of interest" description="Disordered" evidence="1">
    <location>
        <begin position="495"/>
        <end position="538"/>
    </location>
</feature>